<protein>
    <submittedName>
        <fullName evidence="1">FAD-dependent oxidoreductase</fullName>
    </submittedName>
</protein>
<dbReference type="SUPFAM" id="SSF51905">
    <property type="entry name" value="FAD/NAD(P)-binding domain"/>
    <property type="match status" value="1"/>
</dbReference>
<name>A0A7X4W1J0_9GAMM</name>
<proteinExistence type="predicted"/>
<keyword evidence="2" id="KW-1185">Reference proteome</keyword>
<accession>A0A7X4W1J0</accession>
<sequence length="448" mass="48638">MTAHVVILGGGPAGCTVALGLVGLGYSVTLIQRPRPFAAIEGMSERALQGLAHAGFEIALTVPEAPSPRQVAWNSAISSANVERLVERRTFDQALLQDVATQGVSVIDAQVKELQPIATGYRVTWLTHRGIASLDADFVVEARGRTAPGAGAVTARGPSSVTLLQRLQGASGPAASAALSLPDGWAWLARRPGGECHVQITLDPTATRLPPRHAMADWMSTRLTNLAEQAPALTEPFLGHTKPSDTPRARGSTSILQGDCVGSRYLRVGDAAMAVDPLSGNGIFQSLSSALQAPAVINTLLRYPSRELLAREFHQSRLDGLFYRFARIGRDFYAQELQWAEHPFWKARSHWPDAEPLHREVTPDQVHIARRPVVAEGEIHEAEVVVTPDEPLGLWHLNGVYLAPLLRRLRATPDLPAERVIADALGDRVPDDAPRKLALWMRQQGWKT</sequence>
<organism evidence="1 2">
    <name type="scientific">Halomonas icarae</name>
    <dbReference type="NCBI Taxonomy" id="2691040"/>
    <lineage>
        <taxon>Bacteria</taxon>
        <taxon>Pseudomonadati</taxon>
        <taxon>Pseudomonadota</taxon>
        <taxon>Gammaproteobacteria</taxon>
        <taxon>Oceanospirillales</taxon>
        <taxon>Halomonadaceae</taxon>
        <taxon>Halomonas</taxon>
    </lineage>
</organism>
<dbReference type="EMBL" id="WUTS01000001">
    <property type="protein sequence ID" value="NAW14254.1"/>
    <property type="molecule type" value="Genomic_DNA"/>
</dbReference>
<evidence type="ECO:0000313" key="1">
    <source>
        <dbReference type="EMBL" id="NAW14254.1"/>
    </source>
</evidence>
<comment type="caution">
    <text evidence="1">The sequence shown here is derived from an EMBL/GenBank/DDBJ whole genome shotgun (WGS) entry which is preliminary data.</text>
</comment>
<dbReference type="PRINTS" id="PR00420">
    <property type="entry name" value="RNGMNOXGNASE"/>
</dbReference>
<dbReference type="PANTHER" id="PTHR43747:SF1">
    <property type="entry name" value="SLR1998 PROTEIN"/>
    <property type="match status" value="1"/>
</dbReference>
<reference evidence="1 2" key="1">
    <citation type="submission" date="2019-12" db="EMBL/GenBank/DDBJ databases">
        <title>Draft genome sequencing of Halomonas icarensis D1-1.</title>
        <authorList>
            <person name="Pandiyan K."/>
            <person name="Kushwaha P."/>
            <person name="Gowdham M."/>
            <person name="Chakdar H."/>
            <person name="Singh A."/>
            <person name="Kumar M."/>
            <person name="Saxena A.K."/>
        </authorList>
    </citation>
    <scope>NUCLEOTIDE SEQUENCE [LARGE SCALE GENOMIC DNA]</scope>
    <source>
        <strain evidence="1 2">D1-1</strain>
    </source>
</reference>
<dbReference type="Gene3D" id="3.50.50.60">
    <property type="entry name" value="FAD/NAD(P)-binding domain"/>
    <property type="match status" value="1"/>
</dbReference>
<dbReference type="PANTHER" id="PTHR43747">
    <property type="entry name" value="FAD-BINDING PROTEIN"/>
    <property type="match status" value="1"/>
</dbReference>
<dbReference type="InterPro" id="IPR036188">
    <property type="entry name" value="FAD/NAD-bd_sf"/>
</dbReference>
<gene>
    <name evidence="1" type="ORF">GRB80_15580</name>
</gene>
<dbReference type="InterPro" id="IPR050816">
    <property type="entry name" value="Flavin-dep_Halogenase_NPB"/>
</dbReference>
<dbReference type="Proteomes" id="UP000448235">
    <property type="component" value="Unassembled WGS sequence"/>
</dbReference>
<evidence type="ECO:0000313" key="2">
    <source>
        <dbReference type="Proteomes" id="UP000448235"/>
    </source>
</evidence>
<dbReference type="AlphaFoldDB" id="A0A7X4W1J0"/>